<comment type="caution">
    <text evidence="1">The sequence shown here is derived from an EMBL/GenBank/DDBJ whole genome shotgun (WGS) entry which is preliminary data.</text>
</comment>
<dbReference type="SUPFAM" id="SSF47598">
    <property type="entry name" value="Ribbon-helix-helix"/>
    <property type="match status" value="1"/>
</dbReference>
<sequence length="149" mass="16808">MNAKSKNLKPIWIDPDDAPEVSDDWIAEADVCEGIKSSHCATLYKQRNTWKSDTMSEATFTFRVDETLKTAFATAAKARDRTGAQLLRDFMREFVQQQQELADHDAWLRQQVQAGLDSANAGHLLPAAEVEAKFAARRAATRRRLETPE</sequence>
<accession>A0A7V8FLA5</accession>
<evidence type="ECO:0000313" key="1">
    <source>
        <dbReference type="EMBL" id="KAF1019006.1"/>
    </source>
</evidence>
<organism evidence="1 2">
    <name type="scientific">Paracidovorax wautersii</name>
    <dbReference type="NCBI Taxonomy" id="1177982"/>
    <lineage>
        <taxon>Bacteria</taxon>
        <taxon>Pseudomonadati</taxon>
        <taxon>Pseudomonadota</taxon>
        <taxon>Betaproteobacteria</taxon>
        <taxon>Burkholderiales</taxon>
        <taxon>Comamonadaceae</taxon>
        <taxon>Paracidovorax</taxon>
    </lineage>
</organism>
<gene>
    <name evidence="1" type="ORF">GAK30_03349</name>
</gene>
<proteinExistence type="predicted"/>
<evidence type="ECO:0000313" key="2">
    <source>
        <dbReference type="Proteomes" id="UP000461670"/>
    </source>
</evidence>
<name>A0A7V8FLA5_9BURK</name>
<dbReference type="InterPro" id="IPR010985">
    <property type="entry name" value="Ribbon_hlx_hlx"/>
</dbReference>
<dbReference type="Gene3D" id="6.20.450.20">
    <property type="match status" value="1"/>
</dbReference>
<dbReference type="AlphaFoldDB" id="A0A7V8FLA5"/>
<dbReference type="GO" id="GO:0006355">
    <property type="term" value="P:regulation of DNA-templated transcription"/>
    <property type="evidence" value="ECO:0007669"/>
    <property type="project" value="InterPro"/>
</dbReference>
<dbReference type="Proteomes" id="UP000461670">
    <property type="component" value="Unassembled WGS sequence"/>
</dbReference>
<evidence type="ECO:0008006" key="3">
    <source>
        <dbReference type="Google" id="ProtNLM"/>
    </source>
</evidence>
<dbReference type="EMBL" id="WNDQ01000067">
    <property type="protein sequence ID" value="KAF1019006.1"/>
    <property type="molecule type" value="Genomic_DNA"/>
</dbReference>
<protein>
    <recommendedName>
        <fullName evidence="3">BrnA antitoxin of type II toxin-antitoxin system</fullName>
    </recommendedName>
</protein>
<reference evidence="2" key="1">
    <citation type="journal article" date="2020" name="MBio">
        <title>Horizontal gene transfer to a defensive symbiont with a reduced genome amongst a multipartite beetle microbiome.</title>
        <authorList>
            <person name="Waterworth S.C."/>
            <person name="Florez L.V."/>
            <person name="Rees E.R."/>
            <person name="Hertweck C."/>
            <person name="Kaltenpoth M."/>
            <person name="Kwan J.C."/>
        </authorList>
    </citation>
    <scope>NUCLEOTIDE SEQUENCE [LARGE SCALE GENOMIC DNA]</scope>
</reference>